<keyword evidence="2" id="KW-1185">Reference proteome</keyword>
<dbReference type="InParanoid" id="A0A200QVA7"/>
<dbReference type="OMA" id="SKWENDD"/>
<reference evidence="1 2" key="1">
    <citation type="journal article" date="2017" name="Mol. Plant">
        <title>The Genome of Medicinal Plant Macleaya cordata Provides New Insights into Benzylisoquinoline Alkaloids Metabolism.</title>
        <authorList>
            <person name="Liu X."/>
            <person name="Liu Y."/>
            <person name="Huang P."/>
            <person name="Ma Y."/>
            <person name="Qing Z."/>
            <person name="Tang Q."/>
            <person name="Cao H."/>
            <person name="Cheng P."/>
            <person name="Zheng Y."/>
            <person name="Yuan Z."/>
            <person name="Zhou Y."/>
            <person name="Liu J."/>
            <person name="Tang Z."/>
            <person name="Zhuo Y."/>
            <person name="Zhang Y."/>
            <person name="Yu L."/>
            <person name="Huang J."/>
            <person name="Yang P."/>
            <person name="Peng Q."/>
            <person name="Zhang J."/>
            <person name="Jiang W."/>
            <person name="Zhang Z."/>
            <person name="Lin K."/>
            <person name="Ro D.K."/>
            <person name="Chen X."/>
            <person name="Xiong X."/>
            <person name="Shang Y."/>
            <person name="Huang S."/>
            <person name="Zeng J."/>
        </authorList>
    </citation>
    <scope>NUCLEOTIDE SEQUENCE [LARGE SCALE GENOMIC DNA]</scope>
    <source>
        <strain evidence="2">cv. BLH2017</strain>
        <tissue evidence="1">Root</tissue>
    </source>
</reference>
<dbReference type="OrthoDB" id="1717187at2759"/>
<comment type="caution">
    <text evidence="1">The sequence shown here is derived from an EMBL/GenBank/DDBJ whole genome shotgun (WGS) entry which is preliminary data.</text>
</comment>
<name>A0A200QVA7_MACCD</name>
<gene>
    <name evidence="1" type="ORF">BVC80_8553g8</name>
</gene>
<dbReference type="STRING" id="56857.A0A200QVA7"/>
<evidence type="ECO:0000313" key="2">
    <source>
        <dbReference type="Proteomes" id="UP000195402"/>
    </source>
</evidence>
<dbReference type="PANTHER" id="PTHR47592">
    <property type="entry name" value="PBF68 PROTEIN"/>
    <property type="match status" value="1"/>
</dbReference>
<dbReference type="Proteomes" id="UP000195402">
    <property type="component" value="Unassembled WGS sequence"/>
</dbReference>
<accession>A0A200QVA7</accession>
<protein>
    <submittedName>
        <fullName evidence="1">Uncharacterized protein</fullName>
    </submittedName>
</protein>
<organism evidence="1 2">
    <name type="scientific">Macleaya cordata</name>
    <name type="common">Five-seeded plume-poppy</name>
    <name type="synonym">Bocconia cordata</name>
    <dbReference type="NCBI Taxonomy" id="56857"/>
    <lineage>
        <taxon>Eukaryota</taxon>
        <taxon>Viridiplantae</taxon>
        <taxon>Streptophyta</taxon>
        <taxon>Embryophyta</taxon>
        <taxon>Tracheophyta</taxon>
        <taxon>Spermatophyta</taxon>
        <taxon>Magnoliopsida</taxon>
        <taxon>Ranunculales</taxon>
        <taxon>Papaveraceae</taxon>
        <taxon>Papaveroideae</taxon>
        <taxon>Macleaya</taxon>
    </lineage>
</organism>
<evidence type="ECO:0000313" key="1">
    <source>
        <dbReference type="EMBL" id="OVA14374.1"/>
    </source>
</evidence>
<dbReference type="AlphaFoldDB" id="A0A200QVA7"/>
<proteinExistence type="predicted"/>
<sequence length="98" mass="11791">MEGTVSQSIQAMNQDFTKIERFDREDFTRWQEKMMFFLTTLQLSYILGENLEPILDETPEDSTEVKMDRMKRKEEEFLCRRHILNALSSTIYTAHRHI</sequence>
<dbReference type="PANTHER" id="PTHR47592:SF31">
    <property type="entry name" value="ZINC FINGER, CCHC-TYPE-RELATED"/>
    <property type="match status" value="1"/>
</dbReference>
<dbReference type="EMBL" id="MVGT01001052">
    <property type="protein sequence ID" value="OVA14374.1"/>
    <property type="molecule type" value="Genomic_DNA"/>
</dbReference>